<reference evidence="9" key="1">
    <citation type="journal article" date="2019" name="Int. J. Syst. Evol. Microbiol.">
        <title>The Global Catalogue of Microorganisms (GCM) 10K type strain sequencing project: providing services to taxonomists for standard genome sequencing and annotation.</title>
        <authorList>
            <consortium name="The Broad Institute Genomics Platform"/>
            <consortium name="The Broad Institute Genome Sequencing Center for Infectious Disease"/>
            <person name="Wu L."/>
            <person name="Ma J."/>
        </authorList>
    </citation>
    <scope>NUCLEOTIDE SEQUENCE [LARGE SCALE GENOMIC DNA]</scope>
    <source>
        <strain evidence="9">KCTC 32465</strain>
    </source>
</reference>
<gene>
    <name evidence="8" type="primary">phoR</name>
    <name evidence="8" type="ORF">GCM10008927_27760</name>
</gene>
<evidence type="ECO:0000259" key="7">
    <source>
        <dbReference type="PROSITE" id="PS50109"/>
    </source>
</evidence>
<comment type="catalytic activity">
    <reaction evidence="1">
        <text>ATP + protein L-histidine = ADP + protein N-phospho-L-histidine.</text>
        <dbReference type="EC" id="2.7.13.3"/>
    </reaction>
</comment>
<dbReference type="RefSeq" id="WP_189641330.1">
    <property type="nucleotide sequence ID" value="NZ_BMZF01000010.1"/>
</dbReference>
<dbReference type="EC" id="2.7.13.3" evidence="2"/>
<dbReference type="InterPro" id="IPR003594">
    <property type="entry name" value="HATPase_dom"/>
</dbReference>
<dbReference type="SMART" id="SM00387">
    <property type="entry name" value="HATPase_c"/>
    <property type="match status" value="1"/>
</dbReference>
<dbReference type="PRINTS" id="PR00344">
    <property type="entry name" value="BCTRLSENSOR"/>
</dbReference>
<keyword evidence="3" id="KW-0597">Phosphoprotein</keyword>
<keyword evidence="5 8" id="KW-0418">Kinase</keyword>
<dbReference type="CDD" id="cd00082">
    <property type="entry name" value="HisKA"/>
    <property type="match status" value="1"/>
</dbReference>
<dbReference type="EMBL" id="BMZF01000010">
    <property type="protein sequence ID" value="GHA60663.1"/>
    <property type="molecule type" value="Genomic_DNA"/>
</dbReference>
<name>A0ABQ3DA40_9RHOB</name>
<proteinExistence type="predicted"/>
<dbReference type="SUPFAM" id="SSF47384">
    <property type="entry name" value="Homodimeric domain of signal transducing histidine kinase"/>
    <property type="match status" value="1"/>
</dbReference>
<accession>A0ABQ3DA40</accession>
<dbReference type="InterPro" id="IPR036097">
    <property type="entry name" value="HisK_dim/P_sf"/>
</dbReference>
<protein>
    <recommendedName>
        <fullName evidence="2">histidine kinase</fullName>
        <ecNumber evidence="2">2.7.13.3</ecNumber>
    </recommendedName>
</protein>
<comment type="caution">
    <text evidence="8">The sequence shown here is derived from an EMBL/GenBank/DDBJ whole genome shotgun (WGS) entry which is preliminary data.</text>
</comment>
<keyword evidence="4" id="KW-0808">Transferase</keyword>
<dbReference type="Gene3D" id="3.30.450.20">
    <property type="entry name" value="PAS domain"/>
    <property type="match status" value="1"/>
</dbReference>
<evidence type="ECO:0000256" key="5">
    <source>
        <dbReference type="ARBA" id="ARBA00022777"/>
    </source>
</evidence>
<keyword evidence="6" id="KW-0902">Two-component regulatory system</keyword>
<evidence type="ECO:0000256" key="3">
    <source>
        <dbReference type="ARBA" id="ARBA00022553"/>
    </source>
</evidence>
<dbReference type="SUPFAM" id="SSF55874">
    <property type="entry name" value="ATPase domain of HSP90 chaperone/DNA topoisomerase II/histidine kinase"/>
    <property type="match status" value="1"/>
</dbReference>
<sequence>MKKSVKSILNGLVVPILIVDGKMRISYMNAASMAHFRDAKADMLMSDIIENQRCLTATKRVLDGDPETQVEVTLQGVVPTSFRVNVAPMTVESEKDGLHAILSFEDISHIREAEQMRHDFVANVSHELRSPLTALVGFIETLQGPAKGDANAAERFLGMMERESDRMARLINDLLSLSKLQARERDVPSAIVDIADVINEIVISFGGANDHLRERIKVSITKGETMVVGDKNELGQVFQNLIENAVKYSPDGSNVVVTASFSEKSDDYVCVCVTDQGDGIDPVHIPRLTERFYRIDKGRSRAIGGTGLGLAIVKHILIHHRGSLKIKSKLGEGSTFSVYLPAAKNR</sequence>
<dbReference type="PANTHER" id="PTHR45453:SF1">
    <property type="entry name" value="PHOSPHATE REGULON SENSOR PROTEIN PHOR"/>
    <property type="match status" value="1"/>
</dbReference>
<dbReference type="SMART" id="SM00388">
    <property type="entry name" value="HisKA"/>
    <property type="match status" value="1"/>
</dbReference>
<evidence type="ECO:0000313" key="9">
    <source>
        <dbReference type="Proteomes" id="UP000634455"/>
    </source>
</evidence>
<dbReference type="InterPro" id="IPR005467">
    <property type="entry name" value="His_kinase_dom"/>
</dbReference>
<dbReference type="InterPro" id="IPR036890">
    <property type="entry name" value="HATPase_C_sf"/>
</dbReference>
<evidence type="ECO:0000256" key="4">
    <source>
        <dbReference type="ARBA" id="ARBA00022679"/>
    </source>
</evidence>
<organism evidence="8 9">
    <name type="scientific">Paramylibacter ulvae</name>
    <dbReference type="NCBI Taxonomy" id="1651968"/>
    <lineage>
        <taxon>Bacteria</taxon>
        <taxon>Pseudomonadati</taxon>
        <taxon>Pseudomonadota</taxon>
        <taxon>Alphaproteobacteria</taxon>
        <taxon>Rhodobacterales</taxon>
        <taxon>Paracoccaceae</taxon>
        <taxon>Paramylibacter</taxon>
    </lineage>
</organism>
<evidence type="ECO:0000256" key="6">
    <source>
        <dbReference type="ARBA" id="ARBA00023012"/>
    </source>
</evidence>
<dbReference type="PROSITE" id="PS50109">
    <property type="entry name" value="HIS_KIN"/>
    <property type="match status" value="1"/>
</dbReference>
<keyword evidence="9" id="KW-1185">Reference proteome</keyword>
<evidence type="ECO:0000313" key="8">
    <source>
        <dbReference type="EMBL" id="GHA60663.1"/>
    </source>
</evidence>
<dbReference type="Gene3D" id="3.30.565.10">
    <property type="entry name" value="Histidine kinase-like ATPase, C-terminal domain"/>
    <property type="match status" value="1"/>
</dbReference>
<evidence type="ECO:0000256" key="1">
    <source>
        <dbReference type="ARBA" id="ARBA00000085"/>
    </source>
</evidence>
<feature type="domain" description="Histidine kinase" evidence="7">
    <location>
        <begin position="123"/>
        <end position="344"/>
    </location>
</feature>
<dbReference type="Pfam" id="PF02518">
    <property type="entry name" value="HATPase_c"/>
    <property type="match status" value="1"/>
</dbReference>
<dbReference type="Pfam" id="PF00512">
    <property type="entry name" value="HisKA"/>
    <property type="match status" value="1"/>
</dbReference>
<dbReference type="PANTHER" id="PTHR45453">
    <property type="entry name" value="PHOSPHATE REGULON SENSOR PROTEIN PHOR"/>
    <property type="match status" value="1"/>
</dbReference>
<dbReference type="Gene3D" id="1.10.287.130">
    <property type="match status" value="1"/>
</dbReference>
<dbReference type="InterPro" id="IPR003661">
    <property type="entry name" value="HisK_dim/P_dom"/>
</dbReference>
<dbReference type="Proteomes" id="UP000634455">
    <property type="component" value="Unassembled WGS sequence"/>
</dbReference>
<dbReference type="InterPro" id="IPR050351">
    <property type="entry name" value="BphY/WalK/GraS-like"/>
</dbReference>
<dbReference type="InterPro" id="IPR004358">
    <property type="entry name" value="Sig_transdc_His_kin-like_C"/>
</dbReference>
<dbReference type="GO" id="GO:0016301">
    <property type="term" value="F:kinase activity"/>
    <property type="evidence" value="ECO:0007669"/>
    <property type="project" value="UniProtKB-KW"/>
</dbReference>
<evidence type="ECO:0000256" key="2">
    <source>
        <dbReference type="ARBA" id="ARBA00012438"/>
    </source>
</evidence>